<evidence type="ECO:0000256" key="1">
    <source>
        <dbReference type="SAM" id="Phobius"/>
    </source>
</evidence>
<comment type="caution">
    <text evidence="2">The sequence shown here is derived from an EMBL/GenBank/DDBJ whole genome shotgun (WGS) entry which is preliminary data.</text>
</comment>
<dbReference type="EMBL" id="QPJT01000015">
    <property type="protein sequence ID" value="RCX14323.1"/>
    <property type="molecule type" value="Genomic_DNA"/>
</dbReference>
<keyword evidence="3" id="KW-1185">Reference proteome</keyword>
<feature type="transmembrane region" description="Helical" evidence="1">
    <location>
        <begin position="93"/>
        <end position="113"/>
    </location>
</feature>
<organism evidence="2 3">
    <name type="scientific">Anaerobacterium chartisolvens</name>
    <dbReference type="NCBI Taxonomy" id="1297424"/>
    <lineage>
        <taxon>Bacteria</taxon>
        <taxon>Bacillati</taxon>
        <taxon>Bacillota</taxon>
        <taxon>Clostridia</taxon>
        <taxon>Eubacteriales</taxon>
        <taxon>Oscillospiraceae</taxon>
        <taxon>Anaerobacterium</taxon>
    </lineage>
</organism>
<dbReference type="RefSeq" id="WP_114298348.1">
    <property type="nucleotide sequence ID" value="NZ_QPJT01000015.1"/>
</dbReference>
<feature type="transmembrane region" description="Helical" evidence="1">
    <location>
        <begin position="69"/>
        <end position="87"/>
    </location>
</feature>
<dbReference type="AlphaFoldDB" id="A0A369AYT8"/>
<keyword evidence="1" id="KW-0472">Membrane</keyword>
<accession>A0A369AYT8</accession>
<evidence type="ECO:0000313" key="2">
    <source>
        <dbReference type="EMBL" id="RCX14323.1"/>
    </source>
</evidence>
<feature type="transmembrane region" description="Helical" evidence="1">
    <location>
        <begin position="34"/>
        <end position="57"/>
    </location>
</feature>
<gene>
    <name evidence="2" type="ORF">DFR58_11546</name>
</gene>
<name>A0A369AYT8_9FIRM</name>
<proteinExistence type="predicted"/>
<evidence type="ECO:0008006" key="4">
    <source>
        <dbReference type="Google" id="ProtNLM"/>
    </source>
</evidence>
<evidence type="ECO:0000313" key="3">
    <source>
        <dbReference type="Proteomes" id="UP000253034"/>
    </source>
</evidence>
<reference evidence="2 3" key="1">
    <citation type="submission" date="2018-07" db="EMBL/GenBank/DDBJ databases">
        <title>Genomic Encyclopedia of Type Strains, Phase IV (KMG-IV): sequencing the most valuable type-strain genomes for metagenomic binning, comparative biology and taxonomic classification.</title>
        <authorList>
            <person name="Goeker M."/>
        </authorList>
    </citation>
    <scope>NUCLEOTIDE SEQUENCE [LARGE SCALE GENOMIC DNA]</scope>
    <source>
        <strain evidence="2 3">DSM 27016</strain>
    </source>
</reference>
<keyword evidence="1" id="KW-0812">Transmembrane</keyword>
<sequence length="125" mass="13858">MEKFIARRVCVLFLLLAVLNLIFIESKWTVLFGLFAGGAFSLLRFSSQASFLSRVLVNGDRGTARRRVTLNYIMSQLAVIVLLTAAINLSFPLFAGVVAGILLVPAVIFINNITEILRVTHNNFE</sequence>
<dbReference type="Proteomes" id="UP000253034">
    <property type="component" value="Unassembled WGS sequence"/>
</dbReference>
<protein>
    <recommendedName>
        <fullName evidence="4">ATP synthase I subunit</fullName>
    </recommendedName>
</protein>
<keyword evidence="1" id="KW-1133">Transmembrane helix</keyword>